<keyword evidence="6 8" id="KW-0503">Monooxygenase</keyword>
<dbReference type="PROSITE" id="PS00086">
    <property type="entry name" value="CYTOCHROME_P450"/>
    <property type="match status" value="1"/>
</dbReference>
<keyword evidence="5 7" id="KW-0408">Iron</keyword>
<keyword evidence="10" id="KW-1185">Reference proteome</keyword>
<evidence type="ECO:0000313" key="9">
    <source>
        <dbReference type="EMBL" id="ORY94042.1"/>
    </source>
</evidence>
<dbReference type="STRING" id="13706.A0A1X2H6E3"/>
<comment type="similarity">
    <text evidence="1 8">Belongs to the cytochrome P450 family.</text>
</comment>
<dbReference type="Pfam" id="PF00067">
    <property type="entry name" value="p450"/>
    <property type="match status" value="1"/>
</dbReference>
<comment type="caution">
    <text evidence="9">The sequence shown here is derived from an EMBL/GenBank/DDBJ whole genome shotgun (WGS) entry which is preliminary data.</text>
</comment>
<organism evidence="9 10">
    <name type="scientific">Syncephalastrum racemosum</name>
    <name type="common">Filamentous fungus</name>
    <dbReference type="NCBI Taxonomy" id="13706"/>
    <lineage>
        <taxon>Eukaryota</taxon>
        <taxon>Fungi</taxon>
        <taxon>Fungi incertae sedis</taxon>
        <taxon>Mucoromycota</taxon>
        <taxon>Mucoromycotina</taxon>
        <taxon>Mucoromycetes</taxon>
        <taxon>Mucorales</taxon>
        <taxon>Syncephalastraceae</taxon>
        <taxon>Syncephalastrum</taxon>
    </lineage>
</organism>
<dbReference type="Gene3D" id="1.10.630.10">
    <property type="entry name" value="Cytochrome P450"/>
    <property type="match status" value="1"/>
</dbReference>
<dbReference type="GO" id="GO:0020037">
    <property type="term" value="F:heme binding"/>
    <property type="evidence" value="ECO:0007669"/>
    <property type="project" value="InterPro"/>
</dbReference>
<dbReference type="GO" id="GO:0016705">
    <property type="term" value="F:oxidoreductase activity, acting on paired donors, with incorporation or reduction of molecular oxygen"/>
    <property type="evidence" value="ECO:0007669"/>
    <property type="project" value="InterPro"/>
</dbReference>
<dbReference type="EMBL" id="MCGN01000008">
    <property type="protein sequence ID" value="ORY94042.1"/>
    <property type="molecule type" value="Genomic_DNA"/>
</dbReference>
<dbReference type="PRINTS" id="PR00385">
    <property type="entry name" value="P450"/>
</dbReference>
<comment type="cofactor">
    <cofactor evidence="7">
        <name>heme</name>
        <dbReference type="ChEBI" id="CHEBI:30413"/>
    </cofactor>
</comment>
<dbReference type="OrthoDB" id="1470350at2759"/>
<dbReference type="SUPFAM" id="SSF48264">
    <property type="entry name" value="Cytochrome P450"/>
    <property type="match status" value="1"/>
</dbReference>
<name>A0A1X2H6E3_SYNRA</name>
<evidence type="ECO:0000256" key="4">
    <source>
        <dbReference type="ARBA" id="ARBA00023002"/>
    </source>
</evidence>
<dbReference type="InterPro" id="IPR017972">
    <property type="entry name" value="Cyt_P450_CS"/>
</dbReference>
<keyword evidence="4 8" id="KW-0560">Oxidoreductase</keyword>
<evidence type="ECO:0000256" key="3">
    <source>
        <dbReference type="ARBA" id="ARBA00022723"/>
    </source>
</evidence>
<evidence type="ECO:0000256" key="5">
    <source>
        <dbReference type="ARBA" id="ARBA00023004"/>
    </source>
</evidence>
<dbReference type="OMA" id="DMISRWD"/>
<accession>A0A1X2H6E3</accession>
<evidence type="ECO:0000313" key="10">
    <source>
        <dbReference type="Proteomes" id="UP000242180"/>
    </source>
</evidence>
<dbReference type="InterPro" id="IPR001128">
    <property type="entry name" value="Cyt_P450"/>
</dbReference>
<gene>
    <name evidence="9" type="ORF">BCR43DRAFT_461472</name>
</gene>
<dbReference type="GO" id="GO:0005506">
    <property type="term" value="F:iron ion binding"/>
    <property type="evidence" value="ECO:0007669"/>
    <property type="project" value="InterPro"/>
</dbReference>
<dbReference type="PANTHER" id="PTHR24291:SF50">
    <property type="entry name" value="BIFUNCTIONAL ALBAFLAVENONE MONOOXYGENASE_TERPENE SYNTHASE"/>
    <property type="match status" value="1"/>
</dbReference>
<evidence type="ECO:0000256" key="1">
    <source>
        <dbReference type="ARBA" id="ARBA00010617"/>
    </source>
</evidence>
<evidence type="ECO:0000256" key="6">
    <source>
        <dbReference type="ARBA" id="ARBA00023033"/>
    </source>
</evidence>
<evidence type="ECO:0000256" key="2">
    <source>
        <dbReference type="ARBA" id="ARBA00022617"/>
    </source>
</evidence>
<dbReference type="InterPro" id="IPR036396">
    <property type="entry name" value="Cyt_P450_sf"/>
</dbReference>
<evidence type="ECO:0000256" key="7">
    <source>
        <dbReference type="PIRSR" id="PIRSR602401-1"/>
    </source>
</evidence>
<proteinExistence type="inferred from homology"/>
<evidence type="ECO:0000256" key="8">
    <source>
        <dbReference type="RuleBase" id="RU000461"/>
    </source>
</evidence>
<sequence length="514" mass="58037">MESYLARVTDIATPYLDRLAHTTPRQRIVTISAALSAVLVLRALNHLIRPPPALRSLPRVGARNIVSLLTRGIEKTAYGLTLPAAQKHELGMYVCLDITGWSVHIAKPQVAKQFLRNNDITKGTLFQDLMRDTIVGLFLGGPNIGIVNDDAWKKQRMIANPAFHRSMPLDLFAELSFKAFNLIEQAENRTLEFDSLMSRFTLDVIGRAGFGFDFNALGDKNNDWVRKYHCVNEALTDMSLGTIPFVDRNFYWLIPSRARARRDLTDLLTMMRGMIDAKREQLGKQSNIKEREKDLLTLMLEAGNEAGAAMSDDELLANLCFFFVAGHDTTASALTYAIYWLARNPDIQAKAREEVRHVLGTTASDKAPTAEQIKAMPYINRIIHESLRINPPATFTLPRFAARDTELGGILIPKGTCVRVDIFEMQRNPDLWKDPEAFNPDREETEGWLPFSGGPRQCLGMNFSLQEQRVFLPLLLQRYQWSLPDDSIHRGTLQLKGSFLLKPDRVGVVFKPLD</sequence>
<feature type="binding site" description="axial binding residue" evidence="7">
    <location>
        <position position="458"/>
    </location>
    <ligand>
        <name>heme</name>
        <dbReference type="ChEBI" id="CHEBI:30413"/>
    </ligand>
    <ligandPart>
        <name>Fe</name>
        <dbReference type="ChEBI" id="CHEBI:18248"/>
    </ligandPart>
</feature>
<dbReference type="PRINTS" id="PR00463">
    <property type="entry name" value="EP450I"/>
</dbReference>
<dbReference type="InParanoid" id="A0A1X2H6E3"/>
<dbReference type="AlphaFoldDB" id="A0A1X2H6E3"/>
<reference evidence="9 10" key="1">
    <citation type="submission" date="2016-07" db="EMBL/GenBank/DDBJ databases">
        <title>Pervasive Adenine N6-methylation of Active Genes in Fungi.</title>
        <authorList>
            <consortium name="DOE Joint Genome Institute"/>
            <person name="Mondo S.J."/>
            <person name="Dannebaum R.O."/>
            <person name="Kuo R.C."/>
            <person name="Labutti K."/>
            <person name="Haridas S."/>
            <person name="Kuo A."/>
            <person name="Salamov A."/>
            <person name="Ahrendt S.R."/>
            <person name="Lipzen A."/>
            <person name="Sullivan W."/>
            <person name="Andreopoulos W.B."/>
            <person name="Clum A."/>
            <person name="Lindquist E."/>
            <person name="Daum C."/>
            <person name="Ramamoorthy G.K."/>
            <person name="Gryganskyi A."/>
            <person name="Culley D."/>
            <person name="Magnuson J.K."/>
            <person name="James T.Y."/>
            <person name="O'Malley M.A."/>
            <person name="Stajich J.E."/>
            <person name="Spatafora J.W."/>
            <person name="Visel A."/>
            <person name="Grigoriev I.V."/>
        </authorList>
    </citation>
    <scope>NUCLEOTIDE SEQUENCE [LARGE SCALE GENOMIC DNA]</scope>
    <source>
        <strain evidence="9 10">NRRL 2496</strain>
    </source>
</reference>
<dbReference type="PANTHER" id="PTHR24291">
    <property type="entry name" value="CYTOCHROME P450 FAMILY 4"/>
    <property type="match status" value="1"/>
</dbReference>
<dbReference type="InterPro" id="IPR050196">
    <property type="entry name" value="Cytochrome_P450_Monoox"/>
</dbReference>
<protein>
    <submittedName>
        <fullName evidence="9">Cytochrome P450</fullName>
    </submittedName>
</protein>
<keyword evidence="2 7" id="KW-0349">Heme</keyword>
<keyword evidence="3 7" id="KW-0479">Metal-binding</keyword>
<dbReference type="GO" id="GO:0004497">
    <property type="term" value="F:monooxygenase activity"/>
    <property type="evidence" value="ECO:0007669"/>
    <property type="project" value="UniProtKB-KW"/>
</dbReference>
<dbReference type="InterPro" id="IPR002401">
    <property type="entry name" value="Cyt_P450_E_grp-I"/>
</dbReference>
<dbReference type="Proteomes" id="UP000242180">
    <property type="component" value="Unassembled WGS sequence"/>
</dbReference>